<dbReference type="EMBL" id="JAVFWL010000002">
    <property type="protein sequence ID" value="KAK6734339.1"/>
    <property type="molecule type" value="Genomic_DNA"/>
</dbReference>
<accession>A0ABR1C8W5</accession>
<gene>
    <name evidence="1" type="primary">Necator_chrII.g5657</name>
    <name evidence="1" type="ORF">RB195_017864</name>
</gene>
<dbReference type="Proteomes" id="UP001303046">
    <property type="component" value="Unassembled WGS sequence"/>
</dbReference>
<evidence type="ECO:0000313" key="1">
    <source>
        <dbReference type="EMBL" id="KAK6734339.1"/>
    </source>
</evidence>
<proteinExistence type="predicted"/>
<keyword evidence="2" id="KW-1185">Reference proteome</keyword>
<protein>
    <submittedName>
        <fullName evidence="1">Uncharacterized protein</fullName>
    </submittedName>
</protein>
<evidence type="ECO:0000313" key="2">
    <source>
        <dbReference type="Proteomes" id="UP001303046"/>
    </source>
</evidence>
<organism evidence="1 2">
    <name type="scientific">Necator americanus</name>
    <name type="common">Human hookworm</name>
    <dbReference type="NCBI Taxonomy" id="51031"/>
    <lineage>
        <taxon>Eukaryota</taxon>
        <taxon>Metazoa</taxon>
        <taxon>Ecdysozoa</taxon>
        <taxon>Nematoda</taxon>
        <taxon>Chromadorea</taxon>
        <taxon>Rhabditida</taxon>
        <taxon>Rhabditina</taxon>
        <taxon>Rhabditomorpha</taxon>
        <taxon>Strongyloidea</taxon>
        <taxon>Ancylostomatidae</taxon>
        <taxon>Bunostominae</taxon>
        <taxon>Necator</taxon>
    </lineage>
</organism>
<name>A0ABR1C8W5_NECAM</name>
<sequence length="68" mass="7405">MKVFADLKIGEKRPKAHVHASEAPSNAILIVLSRLPHAPNCTFQLTSPAEHRVSGSVRTACQIATTNW</sequence>
<reference evidence="1 2" key="1">
    <citation type="submission" date="2023-08" db="EMBL/GenBank/DDBJ databases">
        <title>A Necator americanus chromosomal reference genome.</title>
        <authorList>
            <person name="Ilik V."/>
            <person name="Petrzelkova K.J."/>
            <person name="Pardy F."/>
            <person name="Fuh T."/>
            <person name="Niatou-Singa F.S."/>
            <person name="Gouil Q."/>
            <person name="Baker L."/>
            <person name="Ritchie M.E."/>
            <person name="Jex A.R."/>
            <person name="Gazzola D."/>
            <person name="Li H."/>
            <person name="Toshio Fujiwara R."/>
            <person name="Zhan B."/>
            <person name="Aroian R.V."/>
            <person name="Pafco B."/>
            <person name="Schwarz E.M."/>
        </authorList>
    </citation>
    <scope>NUCLEOTIDE SEQUENCE [LARGE SCALE GENOMIC DNA]</scope>
    <source>
        <strain evidence="1 2">Aroian</strain>
        <tissue evidence="1">Whole animal</tissue>
    </source>
</reference>
<comment type="caution">
    <text evidence="1">The sequence shown here is derived from an EMBL/GenBank/DDBJ whole genome shotgun (WGS) entry which is preliminary data.</text>
</comment>